<proteinExistence type="predicted"/>
<feature type="chain" id="PRO_5042244943" evidence="2">
    <location>
        <begin position="24"/>
        <end position="120"/>
    </location>
</feature>
<dbReference type="Proteomes" id="UP001221757">
    <property type="component" value="Unassembled WGS sequence"/>
</dbReference>
<reference evidence="3" key="1">
    <citation type="submission" date="2023-03" db="EMBL/GenBank/DDBJ databases">
        <title>Massive genome expansion in bonnet fungi (Mycena s.s.) driven by repeated elements and novel gene families across ecological guilds.</title>
        <authorList>
            <consortium name="Lawrence Berkeley National Laboratory"/>
            <person name="Harder C.B."/>
            <person name="Miyauchi S."/>
            <person name="Viragh M."/>
            <person name="Kuo A."/>
            <person name="Thoen E."/>
            <person name="Andreopoulos B."/>
            <person name="Lu D."/>
            <person name="Skrede I."/>
            <person name="Drula E."/>
            <person name="Henrissat B."/>
            <person name="Morin E."/>
            <person name="Kohler A."/>
            <person name="Barry K."/>
            <person name="LaButti K."/>
            <person name="Morin E."/>
            <person name="Salamov A."/>
            <person name="Lipzen A."/>
            <person name="Mereny Z."/>
            <person name="Hegedus B."/>
            <person name="Baldrian P."/>
            <person name="Stursova M."/>
            <person name="Weitz H."/>
            <person name="Taylor A."/>
            <person name="Grigoriev I.V."/>
            <person name="Nagy L.G."/>
            <person name="Martin F."/>
            <person name="Kauserud H."/>
        </authorList>
    </citation>
    <scope>NUCLEOTIDE SEQUENCE</scope>
    <source>
        <strain evidence="3">CBHHK067</strain>
    </source>
</reference>
<feature type="signal peptide" evidence="2">
    <location>
        <begin position="1"/>
        <end position="23"/>
    </location>
</feature>
<keyword evidence="4" id="KW-1185">Reference proteome</keyword>
<name>A0AAD7D707_MYCRO</name>
<evidence type="ECO:0000313" key="3">
    <source>
        <dbReference type="EMBL" id="KAJ7681675.1"/>
    </source>
</evidence>
<evidence type="ECO:0000313" key="4">
    <source>
        <dbReference type="Proteomes" id="UP001221757"/>
    </source>
</evidence>
<sequence>MQFTAFPQLTLILAAAFSLSATAASVDARSGSIVKCTTVDGVERSRLKPAEKAEWERFFLLFDPAQYPALREIQIAHCVWSLTEHDMIDLAEPVGQVGGADVGPWDQGDRPDRDALAPAA</sequence>
<dbReference type="AlphaFoldDB" id="A0AAD7D707"/>
<keyword evidence="2" id="KW-0732">Signal</keyword>
<gene>
    <name evidence="3" type="ORF">B0H17DRAFT_1333639</name>
</gene>
<evidence type="ECO:0000256" key="1">
    <source>
        <dbReference type="SAM" id="MobiDB-lite"/>
    </source>
</evidence>
<comment type="caution">
    <text evidence="3">The sequence shown here is derived from an EMBL/GenBank/DDBJ whole genome shotgun (WGS) entry which is preliminary data.</text>
</comment>
<protein>
    <submittedName>
        <fullName evidence="3">Uncharacterized protein</fullName>
    </submittedName>
</protein>
<dbReference type="EMBL" id="JARKIE010000115">
    <property type="protein sequence ID" value="KAJ7681675.1"/>
    <property type="molecule type" value="Genomic_DNA"/>
</dbReference>
<accession>A0AAD7D707</accession>
<feature type="region of interest" description="Disordered" evidence="1">
    <location>
        <begin position="98"/>
        <end position="120"/>
    </location>
</feature>
<organism evidence="3 4">
    <name type="scientific">Mycena rosella</name>
    <name type="common">Pink bonnet</name>
    <name type="synonym">Agaricus rosellus</name>
    <dbReference type="NCBI Taxonomy" id="1033263"/>
    <lineage>
        <taxon>Eukaryota</taxon>
        <taxon>Fungi</taxon>
        <taxon>Dikarya</taxon>
        <taxon>Basidiomycota</taxon>
        <taxon>Agaricomycotina</taxon>
        <taxon>Agaricomycetes</taxon>
        <taxon>Agaricomycetidae</taxon>
        <taxon>Agaricales</taxon>
        <taxon>Marasmiineae</taxon>
        <taxon>Mycenaceae</taxon>
        <taxon>Mycena</taxon>
    </lineage>
</organism>
<feature type="compositionally biased region" description="Basic and acidic residues" evidence="1">
    <location>
        <begin position="107"/>
        <end position="120"/>
    </location>
</feature>
<evidence type="ECO:0000256" key="2">
    <source>
        <dbReference type="SAM" id="SignalP"/>
    </source>
</evidence>